<dbReference type="Proteomes" id="UP000008237">
    <property type="component" value="Unassembled WGS sequence"/>
</dbReference>
<evidence type="ECO:0000313" key="2">
    <source>
        <dbReference type="Proteomes" id="UP000008237"/>
    </source>
</evidence>
<dbReference type="EMBL" id="GL446425">
    <property type="protein sequence ID" value="EFN87796.1"/>
    <property type="molecule type" value="Genomic_DNA"/>
</dbReference>
<gene>
    <name evidence="1" type="ORF">EAI_12789</name>
</gene>
<organism evidence="2">
    <name type="scientific">Harpegnathos saltator</name>
    <name type="common">Jerdon's jumping ant</name>
    <dbReference type="NCBI Taxonomy" id="610380"/>
    <lineage>
        <taxon>Eukaryota</taxon>
        <taxon>Metazoa</taxon>
        <taxon>Ecdysozoa</taxon>
        <taxon>Arthropoda</taxon>
        <taxon>Hexapoda</taxon>
        <taxon>Insecta</taxon>
        <taxon>Pterygota</taxon>
        <taxon>Neoptera</taxon>
        <taxon>Endopterygota</taxon>
        <taxon>Hymenoptera</taxon>
        <taxon>Apocrita</taxon>
        <taxon>Aculeata</taxon>
        <taxon>Formicoidea</taxon>
        <taxon>Formicidae</taxon>
        <taxon>Ponerinae</taxon>
        <taxon>Ponerini</taxon>
        <taxon>Harpegnathos</taxon>
    </lineage>
</organism>
<evidence type="ECO:0000313" key="1">
    <source>
        <dbReference type="EMBL" id="EFN87796.1"/>
    </source>
</evidence>
<dbReference type="OrthoDB" id="428658at2759"/>
<keyword evidence="2" id="KW-1185">Reference proteome</keyword>
<accession>E2B930</accession>
<name>E2B930_HARSA</name>
<dbReference type="Gene3D" id="3.30.2350.10">
    <property type="entry name" value="Pseudouridine synthase"/>
    <property type="match status" value="1"/>
</dbReference>
<proteinExistence type="predicted"/>
<dbReference type="AlphaFoldDB" id="E2B930"/>
<protein>
    <recommendedName>
        <fullName evidence="3">RNA pseudouridylate synthase domain-containing protein 4</fullName>
    </recommendedName>
</protein>
<dbReference type="STRING" id="610380.E2B930"/>
<dbReference type="InParanoid" id="E2B930"/>
<reference evidence="1 2" key="1">
    <citation type="journal article" date="2010" name="Science">
        <title>Genomic comparison of the ants Camponotus floridanus and Harpegnathos saltator.</title>
        <authorList>
            <person name="Bonasio R."/>
            <person name="Zhang G."/>
            <person name="Ye C."/>
            <person name="Mutti N.S."/>
            <person name="Fang X."/>
            <person name="Qin N."/>
            <person name="Donahue G."/>
            <person name="Yang P."/>
            <person name="Li Q."/>
            <person name="Li C."/>
            <person name="Zhang P."/>
            <person name="Huang Z."/>
            <person name="Berger S.L."/>
            <person name="Reinberg D."/>
            <person name="Wang J."/>
            <person name="Liebig J."/>
        </authorList>
    </citation>
    <scope>NUCLEOTIDE SEQUENCE [LARGE SCALE GENOMIC DNA]</scope>
    <source>
        <strain evidence="1 2">R22 G/1</strain>
    </source>
</reference>
<feature type="non-terminal residue" evidence="1">
    <location>
        <position position="139"/>
    </location>
</feature>
<sequence length="139" mass="16232">IFITHWSKNEQKRGDIKIMNVKYKLLSNSTHNLCSLIEIESSARKWHCVRLFASIMLYSPILGDNYHGSRVQEIMGTWMKVNTFSESCLNMPKINRQLLELLKLTPRQQEIIPVHLHLRSIHLLSFGKKHEDIVLEAPL</sequence>
<evidence type="ECO:0008006" key="3">
    <source>
        <dbReference type="Google" id="ProtNLM"/>
    </source>
</evidence>
<feature type="non-terminal residue" evidence="1">
    <location>
        <position position="1"/>
    </location>
</feature>